<accession>A0A485M159</accession>
<feature type="region of interest" description="Disordered" evidence="2">
    <location>
        <begin position="339"/>
        <end position="364"/>
    </location>
</feature>
<reference evidence="4" key="1">
    <citation type="submission" date="2019-03" db="EMBL/GenBank/DDBJ databases">
        <authorList>
            <person name="Hao L."/>
        </authorList>
    </citation>
    <scope>NUCLEOTIDE SEQUENCE</scope>
</reference>
<feature type="domain" description="SbsA Ig-like" evidence="3">
    <location>
        <begin position="242"/>
        <end position="341"/>
    </location>
</feature>
<name>A0A485M159_9ZZZZ</name>
<dbReference type="InterPro" id="IPR032812">
    <property type="entry name" value="SbsA_Ig"/>
</dbReference>
<dbReference type="Pfam" id="PF13205">
    <property type="entry name" value="Big_5"/>
    <property type="match status" value="1"/>
</dbReference>
<dbReference type="InterPro" id="IPR013320">
    <property type="entry name" value="ConA-like_dom_sf"/>
</dbReference>
<evidence type="ECO:0000313" key="4">
    <source>
        <dbReference type="EMBL" id="VFU14085.1"/>
    </source>
</evidence>
<sequence length="364" mass="40666">MSTIGKITTMVFILIALTGIDVLAANRLLYENFDDQAIDLNRFVVYGHNWAVLNPPQYNLNQVGRGGTGYCFSSGTVSEAHLCWRKNVPNPWPTDEFYVSFWMRYPTFRQTDSHENLKLFYPHWDGVDSYVHYAMCNDDSIYYSAKGRGQFLTQGRWLNCPNQTDGKWHRYEFYVKFSAGIHKFWYDGKLVVNDNFGPGKWTRAMYYISTPSIDAEEPGSFSRQVDDLEIWDGMPTSTQPQDTAPPYLTDVSPLSNATSVPVNANITFHVRDTGSGVDKNSISLRVNGTKVTPEITGTAADYTVTYNPALDFSYSTTITVAVSATDLAGNAMDPVSYSFTTGPAPDPRPVPPRGVSVQLVNPKG</sequence>
<evidence type="ECO:0000259" key="3">
    <source>
        <dbReference type="Pfam" id="PF13205"/>
    </source>
</evidence>
<proteinExistence type="predicted"/>
<dbReference type="AlphaFoldDB" id="A0A485M159"/>
<evidence type="ECO:0000256" key="2">
    <source>
        <dbReference type="SAM" id="MobiDB-lite"/>
    </source>
</evidence>
<protein>
    <recommendedName>
        <fullName evidence="3">SbsA Ig-like domain-containing protein</fullName>
    </recommendedName>
</protein>
<dbReference type="EMBL" id="CAADRM010000087">
    <property type="protein sequence ID" value="VFU14085.1"/>
    <property type="molecule type" value="Genomic_DNA"/>
</dbReference>
<dbReference type="Gene3D" id="2.60.120.200">
    <property type="match status" value="1"/>
</dbReference>
<evidence type="ECO:0000256" key="1">
    <source>
        <dbReference type="ARBA" id="ARBA00022729"/>
    </source>
</evidence>
<organism evidence="4">
    <name type="scientific">anaerobic digester metagenome</name>
    <dbReference type="NCBI Taxonomy" id="1263854"/>
    <lineage>
        <taxon>unclassified sequences</taxon>
        <taxon>metagenomes</taxon>
        <taxon>ecological metagenomes</taxon>
    </lineage>
</organism>
<dbReference type="SUPFAM" id="SSF49899">
    <property type="entry name" value="Concanavalin A-like lectins/glucanases"/>
    <property type="match status" value="1"/>
</dbReference>
<gene>
    <name evidence="4" type="ORF">SCFA_250003</name>
</gene>
<keyword evidence="1" id="KW-0732">Signal</keyword>